<reference evidence="6 7" key="1">
    <citation type="journal article" date="2018" name="Genome Biol. Evol.">
        <title>Cladogenesis and Genomic Streamlining in Extracellular Endosymbionts of Tropical Stink Bugs.</title>
        <authorList>
            <person name="Otero-Bravo A."/>
            <person name="Goffredi S."/>
            <person name="Sabree Z.L."/>
        </authorList>
    </citation>
    <scope>NUCLEOTIDE SEQUENCE [LARGE SCALE GENOMIC DNA]</scope>
    <source>
        <strain evidence="6 7">SoEE</strain>
    </source>
</reference>
<comment type="caution">
    <text evidence="6">The sequence shown here is derived from an EMBL/GenBank/DDBJ whole genome shotgun (WGS) entry which is preliminary data.</text>
</comment>
<dbReference type="EMBL" id="PDKT01000001">
    <property type="protein sequence ID" value="PPI88107.1"/>
    <property type="molecule type" value="Genomic_DNA"/>
</dbReference>
<dbReference type="FunFam" id="3.20.20.140:FF:000005">
    <property type="entry name" value="TatD family hydrolase"/>
    <property type="match status" value="1"/>
</dbReference>
<dbReference type="PIRSF" id="PIRSF005902">
    <property type="entry name" value="DNase_TatD"/>
    <property type="match status" value="1"/>
</dbReference>
<feature type="binding site" evidence="5">
    <location>
        <position position="155"/>
    </location>
    <ligand>
        <name>a divalent metal cation</name>
        <dbReference type="ChEBI" id="CHEBI:60240"/>
        <label>2</label>
    </ligand>
</feature>
<feature type="binding site" evidence="5">
    <location>
        <position position="94"/>
    </location>
    <ligand>
        <name>a divalent metal cation</name>
        <dbReference type="ChEBI" id="CHEBI:60240"/>
        <label>1</label>
    </ligand>
</feature>
<dbReference type="GO" id="GO:0005829">
    <property type="term" value="C:cytosol"/>
    <property type="evidence" value="ECO:0007669"/>
    <property type="project" value="TreeGrafter"/>
</dbReference>
<feature type="binding site" evidence="5">
    <location>
        <position position="130"/>
    </location>
    <ligand>
        <name>a divalent metal cation</name>
        <dbReference type="ChEBI" id="CHEBI:60240"/>
        <label>2</label>
    </ligand>
</feature>
<organism evidence="6 7">
    <name type="scientific">Candidatus Pantoea edessiphila</name>
    <dbReference type="NCBI Taxonomy" id="2044610"/>
    <lineage>
        <taxon>Bacteria</taxon>
        <taxon>Pseudomonadati</taxon>
        <taxon>Pseudomonadota</taxon>
        <taxon>Gammaproteobacteria</taxon>
        <taxon>Enterobacterales</taxon>
        <taxon>Erwiniaceae</taxon>
        <taxon>Pantoea</taxon>
    </lineage>
</organism>
<dbReference type="GO" id="GO:0016788">
    <property type="term" value="F:hydrolase activity, acting on ester bonds"/>
    <property type="evidence" value="ECO:0007669"/>
    <property type="project" value="InterPro"/>
</dbReference>
<accession>A0A2P5T0J6</accession>
<comment type="similarity">
    <text evidence="2">Belongs to the metallo-dependent hydrolases superfamily. TatD-type hydrolase family.</text>
</comment>
<protein>
    <submittedName>
        <fullName evidence="6">Metal-dependent hydrolase</fullName>
    </submittedName>
</protein>
<gene>
    <name evidence="6" type="ORF">CRV12_00510</name>
</gene>
<dbReference type="PANTHER" id="PTHR46124:SF2">
    <property type="entry name" value="D-AMINOACYL-TRNA DEACYLASE"/>
    <property type="match status" value="1"/>
</dbReference>
<dbReference type="InterPro" id="IPR015991">
    <property type="entry name" value="TatD/YcfH-like"/>
</dbReference>
<feature type="binding site" evidence="5">
    <location>
        <position position="7"/>
    </location>
    <ligand>
        <name>a divalent metal cation</name>
        <dbReference type="ChEBI" id="CHEBI:60240"/>
        <label>1</label>
    </ligand>
</feature>
<dbReference type="GO" id="GO:0046872">
    <property type="term" value="F:metal ion binding"/>
    <property type="evidence" value="ECO:0007669"/>
    <property type="project" value="UniProtKB-KW"/>
</dbReference>
<dbReference type="AlphaFoldDB" id="A0A2P5T0J6"/>
<dbReference type="PANTHER" id="PTHR46124">
    <property type="entry name" value="D-AMINOACYL-TRNA DEACYLASE"/>
    <property type="match status" value="1"/>
</dbReference>
<dbReference type="CDD" id="cd01310">
    <property type="entry name" value="TatD_DNAse"/>
    <property type="match status" value="1"/>
</dbReference>
<evidence type="ECO:0000256" key="5">
    <source>
        <dbReference type="PIRSR" id="PIRSR005902-1"/>
    </source>
</evidence>
<feature type="binding site" evidence="5">
    <location>
        <position position="9"/>
    </location>
    <ligand>
        <name>a divalent metal cation</name>
        <dbReference type="ChEBI" id="CHEBI:60240"/>
        <label>1</label>
    </ligand>
</feature>
<dbReference type="GO" id="GO:0004536">
    <property type="term" value="F:DNA nuclease activity"/>
    <property type="evidence" value="ECO:0007669"/>
    <property type="project" value="InterPro"/>
</dbReference>
<dbReference type="Proteomes" id="UP000296153">
    <property type="component" value="Unassembled WGS sequence"/>
</dbReference>
<feature type="binding site" evidence="5">
    <location>
        <position position="205"/>
    </location>
    <ligand>
        <name>a divalent metal cation</name>
        <dbReference type="ChEBI" id="CHEBI:60240"/>
        <label>1</label>
    </ligand>
</feature>
<name>A0A2P5T0J6_9GAMM</name>
<dbReference type="Gene3D" id="3.20.20.140">
    <property type="entry name" value="Metal-dependent hydrolases"/>
    <property type="match status" value="1"/>
</dbReference>
<keyword evidence="4 6" id="KW-0378">Hydrolase</keyword>
<dbReference type="OrthoDB" id="9810005at2"/>
<evidence type="ECO:0000256" key="3">
    <source>
        <dbReference type="ARBA" id="ARBA00022723"/>
    </source>
</evidence>
<evidence type="ECO:0000313" key="6">
    <source>
        <dbReference type="EMBL" id="PPI88107.1"/>
    </source>
</evidence>
<evidence type="ECO:0000256" key="1">
    <source>
        <dbReference type="ARBA" id="ARBA00001968"/>
    </source>
</evidence>
<dbReference type="PROSITE" id="PS01137">
    <property type="entry name" value="TATD_1"/>
    <property type="match status" value="1"/>
</dbReference>
<proteinExistence type="inferred from homology"/>
<dbReference type="InterPro" id="IPR032466">
    <property type="entry name" value="Metal_Hydrolase"/>
</dbReference>
<dbReference type="PROSITE" id="PS01091">
    <property type="entry name" value="TATD_3"/>
    <property type="match status" value="1"/>
</dbReference>
<dbReference type="NCBIfam" id="TIGR00010">
    <property type="entry name" value="YchF/TatD family DNA exonuclease"/>
    <property type="match status" value="1"/>
</dbReference>
<evidence type="ECO:0000256" key="4">
    <source>
        <dbReference type="ARBA" id="ARBA00022801"/>
    </source>
</evidence>
<comment type="cofactor">
    <cofactor evidence="1">
        <name>a divalent metal cation</name>
        <dbReference type="ChEBI" id="CHEBI:60240"/>
    </cofactor>
</comment>
<dbReference type="Pfam" id="PF01026">
    <property type="entry name" value="TatD_DNase"/>
    <property type="match status" value="1"/>
</dbReference>
<evidence type="ECO:0000313" key="7">
    <source>
        <dbReference type="Proteomes" id="UP000296153"/>
    </source>
</evidence>
<dbReference type="InterPro" id="IPR001130">
    <property type="entry name" value="TatD-like"/>
</dbReference>
<evidence type="ECO:0000256" key="2">
    <source>
        <dbReference type="ARBA" id="ARBA00009275"/>
    </source>
</evidence>
<dbReference type="InterPro" id="IPR018228">
    <property type="entry name" value="DNase_TatD-rel_CS"/>
</dbReference>
<keyword evidence="3 5" id="KW-0479">Metal-binding</keyword>
<dbReference type="SUPFAM" id="SSF51556">
    <property type="entry name" value="Metallo-dependent hydrolases"/>
    <property type="match status" value="1"/>
</dbReference>
<sequence>MFIVDSHCHLNLLNYRKNHHDIDDVIAKAVARDVKFILTVATDLSDFVNLKKFISNRRNIALSCGVHPLNKPESYNIEDLYSLAADAQVVALGETGLDYHYNKDNKINQQISFRNHIIAGIALKKPIIVHMRNAFKDTLNILKEEKSESCSGVLHCFSENQSAARKLLDMGFYISFSGIITFNKIKDFDRVINYVPLDRILLETDSPYLTPVPYRGQENQPAYTRDIAQYIAIIKNIDIEILSEITTNNFSKLFRIPKLNLI</sequence>
<dbReference type="RefSeq" id="WP_136130717.1">
    <property type="nucleotide sequence ID" value="NZ_PDKT01000001.1"/>
</dbReference>